<reference evidence="7" key="1">
    <citation type="submission" date="2019-10" db="EMBL/GenBank/DDBJ databases">
        <title>Description of Paenibacillus glebae sp. nov.</title>
        <authorList>
            <person name="Carlier A."/>
            <person name="Qi S."/>
        </authorList>
    </citation>
    <scope>NUCLEOTIDE SEQUENCE</scope>
    <source>
        <strain evidence="7">LMG 31456</strain>
    </source>
</reference>
<dbReference type="RefSeq" id="WP_171653524.1">
    <property type="nucleotide sequence ID" value="NZ_WHOD01000070.1"/>
</dbReference>
<dbReference type="Pfam" id="PF00877">
    <property type="entry name" value="NLPC_P60"/>
    <property type="match status" value="1"/>
</dbReference>
<protein>
    <submittedName>
        <fullName evidence="7">NlpC/P60 family protein</fullName>
    </submittedName>
</protein>
<accession>A0A972GVN6</accession>
<dbReference type="InterPro" id="IPR038765">
    <property type="entry name" value="Papain-like_cys_pep_sf"/>
</dbReference>
<feature type="chain" id="PRO_5038137749" evidence="5">
    <location>
        <begin position="33"/>
        <end position="167"/>
    </location>
</feature>
<dbReference type="InterPro" id="IPR000064">
    <property type="entry name" value="NLP_P60_dom"/>
</dbReference>
<dbReference type="InterPro" id="IPR051202">
    <property type="entry name" value="Peptidase_C40"/>
</dbReference>
<dbReference type="AlphaFoldDB" id="A0A972GVN6"/>
<keyword evidence="4" id="KW-0788">Thiol protease</keyword>
<keyword evidence="2" id="KW-0645">Protease</keyword>
<evidence type="ECO:0000256" key="1">
    <source>
        <dbReference type="ARBA" id="ARBA00007074"/>
    </source>
</evidence>
<dbReference type="EMBL" id="WHOD01000070">
    <property type="protein sequence ID" value="NOU95324.1"/>
    <property type="molecule type" value="Genomic_DNA"/>
</dbReference>
<keyword evidence="8" id="KW-1185">Reference proteome</keyword>
<feature type="domain" description="NlpC/P60" evidence="6">
    <location>
        <begin position="40"/>
        <end position="166"/>
    </location>
</feature>
<evidence type="ECO:0000313" key="7">
    <source>
        <dbReference type="EMBL" id="NOU95324.1"/>
    </source>
</evidence>
<evidence type="ECO:0000313" key="8">
    <source>
        <dbReference type="Proteomes" id="UP000641588"/>
    </source>
</evidence>
<dbReference type="GO" id="GO:0008234">
    <property type="term" value="F:cysteine-type peptidase activity"/>
    <property type="evidence" value="ECO:0007669"/>
    <property type="project" value="UniProtKB-KW"/>
</dbReference>
<evidence type="ECO:0000259" key="6">
    <source>
        <dbReference type="PROSITE" id="PS51935"/>
    </source>
</evidence>
<dbReference type="Proteomes" id="UP000641588">
    <property type="component" value="Unassembled WGS sequence"/>
</dbReference>
<dbReference type="Gene3D" id="3.90.1720.10">
    <property type="entry name" value="endopeptidase domain like (from Nostoc punctiforme)"/>
    <property type="match status" value="1"/>
</dbReference>
<evidence type="ECO:0000256" key="5">
    <source>
        <dbReference type="SAM" id="SignalP"/>
    </source>
</evidence>
<name>A0A972GVN6_9BACL</name>
<evidence type="ECO:0000256" key="4">
    <source>
        <dbReference type="ARBA" id="ARBA00022807"/>
    </source>
</evidence>
<sequence>MNKLLTRTLVGAGCLTIALTGTLSLTPKAAYAATTQTTDSQKADKIISLSKSLEGKVHYIFGENNPSRFIFDCSSFTKYVFESQGISLKWDSEIQSTQGTFVNKRNLLKGDLVFFSVGTPGQVNHVGIYTGDGKFIHNTVSNSFNGVKISNLSDYNDRYITARRVIN</sequence>
<feature type="signal peptide" evidence="5">
    <location>
        <begin position="1"/>
        <end position="32"/>
    </location>
</feature>
<dbReference type="GO" id="GO:0006508">
    <property type="term" value="P:proteolysis"/>
    <property type="evidence" value="ECO:0007669"/>
    <property type="project" value="UniProtKB-KW"/>
</dbReference>
<dbReference type="PANTHER" id="PTHR47053">
    <property type="entry name" value="MUREIN DD-ENDOPEPTIDASE MEPH-RELATED"/>
    <property type="match status" value="1"/>
</dbReference>
<evidence type="ECO:0000256" key="2">
    <source>
        <dbReference type="ARBA" id="ARBA00022670"/>
    </source>
</evidence>
<organism evidence="7 8">
    <name type="scientific">Paenibacillus foliorum</name>
    <dbReference type="NCBI Taxonomy" id="2654974"/>
    <lineage>
        <taxon>Bacteria</taxon>
        <taxon>Bacillati</taxon>
        <taxon>Bacillota</taxon>
        <taxon>Bacilli</taxon>
        <taxon>Bacillales</taxon>
        <taxon>Paenibacillaceae</taxon>
        <taxon>Paenibacillus</taxon>
    </lineage>
</organism>
<dbReference type="PROSITE" id="PS51935">
    <property type="entry name" value="NLPC_P60"/>
    <property type="match status" value="1"/>
</dbReference>
<keyword evidence="3" id="KW-0378">Hydrolase</keyword>
<proteinExistence type="inferred from homology"/>
<comment type="caution">
    <text evidence="7">The sequence shown here is derived from an EMBL/GenBank/DDBJ whole genome shotgun (WGS) entry which is preliminary data.</text>
</comment>
<evidence type="ECO:0000256" key="3">
    <source>
        <dbReference type="ARBA" id="ARBA00022801"/>
    </source>
</evidence>
<gene>
    <name evidence="7" type="ORF">GC093_19140</name>
</gene>
<dbReference type="PANTHER" id="PTHR47053:SF1">
    <property type="entry name" value="MUREIN DD-ENDOPEPTIDASE MEPH-RELATED"/>
    <property type="match status" value="1"/>
</dbReference>
<comment type="similarity">
    <text evidence="1">Belongs to the peptidase C40 family.</text>
</comment>
<dbReference type="SUPFAM" id="SSF54001">
    <property type="entry name" value="Cysteine proteinases"/>
    <property type="match status" value="1"/>
</dbReference>
<keyword evidence="5" id="KW-0732">Signal</keyword>